<reference evidence="8 9" key="1">
    <citation type="submission" date="2023-03" db="EMBL/GenBank/DDBJ databases">
        <title>YIM 133296 draft genome.</title>
        <authorList>
            <person name="Xiong L."/>
        </authorList>
    </citation>
    <scope>NUCLEOTIDE SEQUENCE [LARGE SCALE GENOMIC DNA]</scope>
    <source>
        <strain evidence="8 9">YIM 133296</strain>
    </source>
</reference>
<evidence type="ECO:0000256" key="5">
    <source>
        <dbReference type="ARBA" id="ARBA00022801"/>
    </source>
</evidence>
<name>A0ABT6C558_9MICO</name>
<dbReference type="GO" id="GO:0016787">
    <property type="term" value="F:hydrolase activity"/>
    <property type="evidence" value="ECO:0007669"/>
    <property type="project" value="UniProtKB-KW"/>
</dbReference>
<dbReference type="InterPro" id="IPR023214">
    <property type="entry name" value="HAD_sf"/>
</dbReference>
<proteinExistence type="inferred from homology"/>
<sequence>MTSTQERRRLLLGLDDAPIRPAEPSAPYDIVFLDRDGTLNRHRPGYVSRAQDLDVLADAPAAVRRLNDAGCRVVLVTNQRGLATGALREDELASVHQGLVDALARAGAWLDAIEVCPHDAGECGCRKPLPGMFRRALDRAPWAEAERCVMVGDQPSDLEPARLLGMRAEQVTRPARGIGEVVHSLLMTTI</sequence>
<evidence type="ECO:0000313" key="9">
    <source>
        <dbReference type="Proteomes" id="UP001528912"/>
    </source>
</evidence>
<dbReference type="Gene3D" id="3.40.50.1000">
    <property type="entry name" value="HAD superfamily/HAD-like"/>
    <property type="match status" value="1"/>
</dbReference>
<dbReference type="Pfam" id="PF00702">
    <property type="entry name" value="Hydrolase"/>
    <property type="match status" value="1"/>
</dbReference>
<comment type="caution">
    <text evidence="8">The sequence shown here is derived from an EMBL/GenBank/DDBJ whole genome shotgun (WGS) entry which is preliminary data.</text>
</comment>
<dbReference type="InterPro" id="IPR004446">
    <property type="entry name" value="Heptose_bisP_phosphatase"/>
</dbReference>
<keyword evidence="6" id="KW-0119">Carbohydrate metabolism</keyword>
<dbReference type="PANTHER" id="PTHR42891:SF1">
    <property type="entry name" value="D-GLYCERO-BETA-D-MANNO-HEPTOSE-1,7-BISPHOSPHATE 7-PHOSPHATASE"/>
    <property type="match status" value="1"/>
</dbReference>
<gene>
    <name evidence="8" type="ORF">P4R38_07490</name>
</gene>
<dbReference type="InterPro" id="IPR036412">
    <property type="entry name" value="HAD-like_sf"/>
</dbReference>
<dbReference type="SUPFAM" id="SSF56784">
    <property type="entry name" value="HAD-like"/>
    <property type="match status" value="1"/>
</dbReference>
<keyword evidence="3" id="KW-0963">Cytoplasm</keyword>
<comment type="subcellular location">
    <subcellularLocation>
        <location evidence="1">Cytoplasm</location>
    </subcellularLocation>
</comment>
<dbReference type="Proteomes" id="UP001528912">
    <property type="component" value="Unassembled WGS sequence"/>
</dbReference>
<protein>
    <recommendedName>
        <fullName evidence="7">D,D-heptose 1,7-bisphosphate phosphatase</fullName>
    </recommendedName>
</protein>
<keyword evidence="4" id="KW-0479">Metal-binding</keyword>
<evidence type="ECO:0000256" key="7">
    <source>
        <dbReference type="ARBA" id="ARBA00031828"/>
    </source>
</evidence>
<dbReference type="InterPro" id="IPR006543">
    <property type="entry name" value="Histidinol-phos"/>
</dbReference>
<dbReference type="InterPro" id="IPR006549">
    <property type="entry name" value="HAD-SF_hydro_IIIA"/>
</dbReference>
<organism evidence="8 9">
    <name type="scientific">Luteipulveratus flavus</name>
    <dbReference type="NCBI Taxonomy" id="3031728"/>
    <lineage>
        <taxon>Bacteria</taxon>
        <taxon>Bacillati</taxon>
        <taxon>Actinomycetota</taxon>
        <taxon>Actinomycetes</taxon>
        <taxon>Micrococcales</taxon>
        <taxon>Dermacoccaceae</taxon>
        <taxon>Luteipulveratus</taxon>
    </lineage>
</organism>
<accession>A0ABT6C558</accession>
<evidence type="ECO:0000313" key="8">
    <source>
        <dbReference type="EMBL" id="MDF8264078.1"/>
    </source>
</evidence>
<evidence type="ECO:0000256" key="2">
    <source>
        <dbReference type="ARBA" id="ARBA00005628"/>
    </source>
</evidence>
<dbReference type="RefSeq" id="WP_277191677.1">
    <property type="nucleotide sequence ID" value="NZ_JAROAV010000024.1"/>
</dbReference>
<dbReference type="NCBIfam" id="TIGR01656">
    <property type="entry name" value="Histidinol-ppas"/>
    <property type="match status" value="1"/>
</dbReference>
<dbReference type="NCBIfam" id="TIGR01662">
    <property type="entry name" value="HAD-SF-IIIA"/>
    <property type="match status" value="1"/>
</dbReference>
<dbReference type="EMBL" id="JAROAV010000024">
    <property type="protein sequence ID" value="MDF8264078.1"/>
    <property type="molecule type" value="Genomic_DNA"/>
</dbReference>
<evidence type="ECO:0000256" key="4">
    <source>
        <dbReference type="ARBA" id="ARBA00022723"/>
    </source>
</evidence>
<keyword evidence="9" id="KW-1185">Reference proteome</keyword>
<evidence type="ECO:0000256" key="3">
    <source>
        <dbReference type="ARBA" id="ARBA00022490"/>
    </source>
</evidence>
<dbReference type="PANTHER" id="PTHR42891">
    <property type="entry name" value="D-GLYCERO-BETA-D-MANNO-HEPTOSE-1,7-BISPHOSPHATE 7-PHOSPHATASE"/>
    <property type="match status" value="1"/>
</dbReference>
<evidence type="ECO:0000256" key="6">
    <source>
        <dbReference type="ARBA" id="ARBA00023277"/>
    </source>
</evidence>
<comment type="similarity">
    <text evidence="2">Belongs to the GmhB family.</text>
</comment>
<evidence type="ECO:0000256" key="1">
    <source>
        <dbReference type="ARBA" id="ARBA00004496"/>
    </source>
</evidence>
<keyword evidence="5 8" id="KW-0378">Hydrolase</keyword>